<organism evidence="1">
    <name type="scientific">Macaca fascicularis</name>
    <name type="common">Crab-eating macaque</name>
    <name type="synonym">Cynomolgus monkey</name>
    <dbReference type="NCBI Taxonomy" id="9541"/>
    <lineage>
        <taxon>Eukaryota</taxon>
        <taxon>Metazoa</taxon>
        <taxon>Chordata</taxon>
        <taxon>Craniata</taxon>
        <taxon>Vertebrata</taxon>
        <taxon>Euteleostomi</taxon>
        <taxon>Mammalia</taxon>
        <taxon>Eutheria</taxon>
        <taxon>Euarchontoglires</taxon>
        <taxon>Primates</taxon>
        <taxon>Haplorrhini</taxon>
        <taxon>Catarrhini</taxon>
        <taxon>Cercopithecidae</taxon>
        <taxon>Cercopithecinae</taxon>
        <taxon>Macaca</taxon>
    </lineage>
</organism>
<dbReference type="AlphaFoldDB" id="Q2PFN0"/>
<dbReference type="EMBL" id="AB220557">
    <property type="protein sequence ID" value="BAE73090.1"/>
    <property type="molecule type" value="mRNA"/>
</dbReference>
<evidence type="ECO:0000313" key="1">
    <source>
        <dbReference type="EMBL" id="BAE73090.1"/>
    </source>
</evidence>
<name>Q2PFN0_MACFA</name>
<sequence length="48" mass="5273">MDVAIIQTSVPLTFSSRELGCFEDNPYPSPPNSAEAFYSGLPLGYSFR</sequence>
<protein>
    <submittedName>
        <fullName evidence="1">Uncharacterized protein</fullName>
    </submittedName>
</protein>
<reference evidence="1" key="1">
    <citation type="submission" date="2005-07" db="EMBL/GenBank/DDBJ databases">
        <title>Analysis of gene expression in cynomolgus monkey tissues by macaque cDNA oligo-chips.</title>
        <authorList>
            <person name="Kobayashi M."/>
            <person name="Tanuma R."/>
            <person name="Hirata M."/>
            <person name="Osada N."/>
            <person name="Kusuda J."/>
            <person name="Sugano S."/>
            <person name="Hashimoto K."/>
        </authorList>
    </citation>
    <scope>NUCLEOTIDE SEQUENCE</scope>
    <source>
        <tissue evidence="1">Brain temporal lobe</tissue>
    </source>
</reference>
<proteinExistence type="evidence at transcript level"/>
<accession>Q2PFN0</accession>